<evidence type="ECO:0000256" key="1">
    <source>
        <dbReference type="ARBA" id="ARBA00004141"/>
    </source>
</evidence>
<evidence type="ECO:0000256" key="4">
    <source>
        <dbReference type="ARBA" id="ARBA00022692"/>
    </source>
</evidence>
<comment type="similarity">
    <text evidence="2">Belongs to the cation diffusion facilitator (CDF) transporter (TC 2.A.4) family.</text>
</comment>
<keyword evidence="4 7" id="KW-0812">Transmembrane</keyword>
<feature type="transmembrane region" description="Helical" evidence="7">
    <location>
        <begin position="14"/>
        <end position="36"/>
    </location>
</feature>
<gene>
    <name evidence="11" type="ORF">EPICR_30048</name>
</gene>
<feature type="transmembrane region" description="Helical" evidence="7">
    <location>
        <begin position="117"/>
        <end position="136"/>
    </location>
</feature>
<dbReference type="AlphaFoldDB" id="A0A484HIP2"/>
<dbReference type="SUPFAM" id="SSF160240">
    <property type="entry name" value="Cation efflux protein cytoplasmic domain-like"/>
    <property type="match status" value="1"/>
</dbReference>
<evidence type="ECO:0000313" key="11">
    <source>
        <dbReference type="EMBL" id="VEN74118.1"/>
    </source>
</evidence>
<evidence type="ECO:0000259" key="9">
    <source>
        <dbReference type="Pfam" id="PF02579"/>
    </source>
</evidence>
<evidence type="ECO:0000256" key="3">
    <source>
        <dbReference type="ARBA" id="ARBA00022448"/>
    </source>
</evidence>
<dbReference type="InterPro" id="IPR036837">
    <property type="entry name" value="Cation_efflux_CTD_sf"/>
</dbReference>
<feature type="transmembrane region" description="Helical" evidence="7">
    <location>
        <begin position="78"/>
        <end position="97"/>
    </location>
</feature>
<dbReference type="PANTHER" id="PTHR43840:SF15">
    <property type="entry name" value="MITOCHONDRIAL METAL TRANSPORTER 1-RELATED"/>
    <property type="match status" value="1"/>
</dbReference>
<evidence type="ECO:0000256" key="6">
    <source>
        <dbReference type="ARBA" id="ARBA00023136"/>
    </source>
</evidence>
<evidence type="ECO:0000256" key="7">
    <source>
        <dbReference type="SAM" id="Phobius"/>
    </source>
</evidence>
<dbReference type="InterPro" id="IPR036105">
    <property type="entry name" value="DiNase_FeMo-co_biosyn_sf"/>
</dbReference>
<dbReference type="PANTHER" id="PTHR43840">
    <property type="entry name" value="MITOCHONDRIAL METAL TRANSPORTER 1-RELATED"/>
    <property type="match status" value="1"/>
</dbReference>
<evidence type="ECO:0000256" key="2">
    <source>
        <dbReference type="ARBA" id="ARBA00008114"/>
    </source>
</evidence>
<keyword evidence="3" id="KW-0813">Transport</keyword>
<feature type="transmembrane region" description="Helical" evidence="7">
    <location>
        <begin position="184"/>
        <end position="208"/>
    </location>
</feature>
<feature type="transmembrane region" description="Helical" evidence="7">
    <location>
        <begin position="157"/>
        <end position="178"/>
    </location>
</feature>
<dbReference type="InterPro" id="IPR058533">
    <property type="entry name" value="Cation_efflux_TM"/>
</dbReference>
<organism evidence="11">
    <name type="scientific">uncultured Desulfobacteraceae bacterium</name>
    <dbReference type="NCBI Taxonomy" id="218296"/>
    <lineage>
        <taxon>Bacteria</taxon>
        <taxon>Pseudomonadati</taxon>
        <taxon>Thermodesulfobacteriota</taxon>
        <taxon>Desulfobacteria</taxon>
        <taxon>Desulfobacterales</taxon>
        <taxon>Desulfobacteraceae</taxon>
        <taxon>environmental samples</taxon>
    </lineage>
</organism>
<dbReference type="NCBIfam" id="TIGR01297">
    <property type="entry name" value="CDF"/>
    <property type="match status" value="1"/>
</dbReference>
<evidence type="ECO:0000256" key="5">
    <source>
        <dbReference type="ARBA" id="ARBA00022989"/>
    </source>
</evidence>
<protein>
    <submittedName>
        <fullName evidence="11">Cation transporter</fullName>
    </submittedName>
</protein>
<dbReference type="Gene3D" id="3.30.420.130">
    <property type="entry name" value="Dinitrogenase iron-molybdenum cofactor biosynthesis domain"/>
    <property type="match status" value="1"/>
</dbReference>
<dbReference type="Gene3D" id="3.30.70.1350">
    <property type="entry name" value="Cation efflux protein, cytoplasmic domain"/>
    <property type="match status" value="1"/>
</dbReference>
<evidence type="ECO:0000259" key="8">
    <source>
        <dbReference type="Pfam" id="PF01545"/>
    </source>
</evidence>
<dbReference type="EMBL" id="CAACVI010000023">
    <property type="protein sequence ID" value="VEN74118.1"/>
    <property type="molecule type" value="Genomic_DNA"/>
</dbReference>
<dbReference type="Pfam" id="PF02579">
    <property type="entry name" value="Nitro_FeMo-Co"/>
    <property type="match status" value="1"/>
</dbReference>
<dbReference type="SUPFAM" id="SSF53146">
    <property type="entry name" value="Nitrogenase accessory factor-like"/>
    <property type="match status" value="1"/>
</dbReference>
<dbReference type="GO" id="GO:0008324">
    <property type="term" value="F:monoatomic cation transmembrane transporter activity"/>
    <property type="evidence" value="ECO:0007669"/>
    <property type="project" value="InterPro"/>
</dbReference>
<dbReference type="Pfam" id="PF01545">
    <property type="entry name" value="Cation_efflux"/>
    <property type="match status" value="1"/>
</dbReference>
<accession>A0A484HIP2</accession>
<feature type="domain" description="Cation efflux protein transmembrane" evidence="8">
    <location>
        <begin position="16"/>
        <end position="209"/>
    </location>
</feature>
<proteinExistence type="inferred from homology"/>
<feature type="domain" description="Cation efflux protein cytoplasmic" evidence="10">
    <location>
        <begin position="217"/>
        <end position="290"/>
    </location>
</feature>
<sequence length="423" mass="46642">MDKKIKNLRHGRRVAFIASFANLVLAVMKGAVGYFFGSPILLADAFHSGADLLAHAASGFGLWIAARGKTAKFPYGLYRAETLACLIVGALIIVAGIEIFREGWRKLFFLVPPGSFPILPVAASVVSSIVVFFVSRAELKVGKAIGSQSLVANSREAFLDIFTSLAVLAGILLAYLRIPYVEGAVIILISALLFKLGIENIWTSLLILMDANLDPGLQAEIEKKVNQIYGVKGVGNVKIRKSGPFKIIDCVIATRPSLSLYKAHELSHKVERFIAKNYEHIESVFIHMEPVRTKTVRAAIPVRNMDGLASVVHSHFARAPYFLVLRLSGDHQEIEEFHPNQYVNEPRHAGVKTARMIVRHKIDFLFAFSIGEISFHMLKDSLVNVYGVEEGLSAEEIIRRHRMGRLPLLTVPTRSVENAPGAP</sequence>
<dbReference type="InterPro" id="IPR002524">
    <property type="entry name" value="Cation_efflux"/>
</dbReference>
<dbReference type="GO" id="GO:0016020">
    <property type="term" value="C:membrane"/>
    <property type="evidence" value="ECO:0007669"/>
    <property type="project" value="UniProtKB-SubCell"/>
</dbReference>
<dbReference type="SUPFAM" id="SSF161111">
    <property type="entry name" value="Cation efflux protein transmembrane domain-like"/>
    <property type="match status" value="1"/>
</dbReference>
<name>A0A484HIP2_9BACT</name>
<keyword evidence="6 7" id="KW-0472">Membrane</keyword>
<comment type="subcellular location">
    <subcellularLocation>
        <location evidence="1">Membrane</location>
        <topology evidence="1">Multi-pass membrane protein</topology>
    </subcellularLocation>
</comment>
<evidence type="ECO:0000259" key="10">
    <source>
        <dbReference type="Pfam" id="PF16916"/>
    </source>
</evidence>
<dbReference type="InterPro" id="IPR003731">
    <property type="entry name" value="Di-Nase_FeMo-co_biosynth"/>
</dbReference>
<dbReference type="Gene3D" id="1.20.1510.10">
    <property type="entry name" value="Cation efflux protein transmembrane domain"/>
    <property type="match status" value="1"/>
</dbReference>
<dbReference type="Pfam" id="PF16916">
    <property type="entry name" value="ZT_dimer"/>
    <property type="match status" value="1"/>
</dbReference>
<dbReference type="InterPro" id="IPR027469">
    <property type="entry name" value="Cation_efflux_TMD_sf"/>
</dbReference>
<reference evidence="11" key="1">
    <citation type="submission" date="2019-01" db="EMBL/GenBank/DDBJ databases">
        <authorList>
            <consortium name="Genoscope - CEA"/>
            <person name="William W."/>
        </authorList>
    </citation>
    <scope>NUCLEOTIDE SEQUENCE</scope>
    <source>
        <strain evidence="11">CR-1</strain>
    </source>
</reference>
<feature type="domain" description="Dinitrogenase iron-molybdenum cofactor biosynthesis" evidence="9">
    <location>
        <begin position="310"/>
        <end position="400"/>
    </location>
</feature>
<dbReference type="InterPro" id="IPR050291">
    <property type="entry name" value="CDF_Transporter"/>
</dbReference>
<dbReference type="InterPro" id="IPR027470">
    <property type="entry name" value="Cation_efflux_CTD"/>
</dbReference>
<keyword evidence="5 7" id="KW-1133">Transmembrane helix</keyword>